<comment type="caution">
    <text evidence="1">The sequence shown here is derived from an EMBL/GenBank/DDBJ whole genome shotgun (WGS) entry which is preliminary data.</text>
</comment>
<sequence>MPFPETELRACQFCSVDQICRDGCSWPDCLHDDRSPPSPAGAVETLAAPAAPVTGENTRHEHNYLQWLHVVLFLGLDVQPRRRTRP</sequence>
<evidence type="ECO:0000313" key="1">
    <source>
        <dbReference type="EMBL" id="MDR7095523.1"/>
    </source>
</evidence>
<keyword evidence="2" id="KW-1185">Reference proteome</keyword>
<organism evidence="1 2">
    <name type="scientific">Hydrogenophaga laconesensis</name>
    <dbReference type="NCBI Taxonomy" id="1805971"/>
    <lineage>
        <taxon>Bacteria</taxon>
        <taxon>Pseudomonadati</taxon>
        <taxon>Pseudomonadota</taxon>
        <taxon>Betaproteobacteria</taxon>
        <taxon>Burkholderiales</taxon>
        <taxon>Comamonadaceae</taxon>
        <taxon>Hydrogenophaga</taxon>
    </lineage>
</organism>
<reference evidence="1 2" key="1">
    <citation type="submission" date="2023-07" db="EMBL/GenBank/DDBJ databases">
        <title>Sorghum-associated microbial communities from plants grown in Nebraska, USA.</title>
        <authorList>
            <person name="Schachtman D."/>
        </authorList>
    </citation>
    <scope>NUCLEOTIDE SEQUENCE [LARGE SCALE GENOMIC DNA]</scope>
    <source>
        <strain evidence="1 2">BE240</strain>
    </source>
</reference>
<evidence type="ECO:0000313" key="2">
    <source>
        <dbReference type="Proteomes" id="UP001265550"/>
    </source>
</evidence>
<dbReference type="Proteomes" id="UP001265550">
    <property type="component" value="Unassembled WGS sequence"/>
</dbReference>
<dbReference type="EMBL" id="JAVDWE010000009">
    <property type="protein sequence ID" value="MDR7095523.1"/>
    <property type="molecule type" value="Genomic_DNA"/>
</dbReference>
<proteinExistence type="predicted"/>
<name>A0ABU1VDG6_9BURK</name>
<accession>A0ABU1VDG6</accession>
<gene>
    <name evidence="1" type="ORF">J2X09_003274</name>
</gene>
<protein>
    <submittedName>
        <fullName evidence="1">Uncharacterized protein</fullName>
    </submittedName>
</protein>